<evidence type="ECO:0000256" key="1">
    <source>
        <dbReference type="SAM" id="MobiDB-lite"/>
    </source>
</evidence>
<dbReference type="Proteomes" id="UP000527616">
    <property type="component" value="Unassembled WGS sequence"/>
</dbReference>
<dbReference type="SUPFAM" id="SSF56784">
    <property type="entry name" value="HAD-like"/>
    <property type="match status" value="1"/>
</dbReference>
<proteinExistence type="predicted"/>
<dbReference type="EMBL" id="JACBZS010000001">
    <property type="protein sequence ID" value="NYI69598.1"/>
    <property type="molecule type" value="Genomic_DNA"/>
</dbReference>
<evidence type="ECO:0000313" key="4">
    <source>
        <dbReference type="Proteomes" id="UP000527616"/>
    </source>
</evidence>
<accession>A0A7Z0D6A1</accession>
<dbReference type="AlphaFoldDB" id="A0A7Z0D6A1"/>
<sequence length="823" mass="90735">MTSSAPPDSPDSGHAGFGEHAPAASFGVAPGQPTGTVLDGRLAELLGGKKIVMTGVTGFIGELLLWKILTQLPDTKVALLVRPKGKRPAETRVRALLQKSIFASAREAAATPERPDGVANLLADRIEVIAGDLPDVPALPRDLDIVLHCAGDVSFDPPIDKAFSTNVLGTRALIERTIEACTGPDGTLDRVPHYVHVSTAYTAGRRRGAIPEAAHDHDVDYLAETAQAMEMSETIEKQSRTPGQLAELRRAAERDHRKAGYLTTSRDTERRRLEWVAERLVEAGTERARSLGWTDVYTFAKAMAERAVEDLGSSIKVSIVRPAIVESALSQPYPGWIEGFKMAEPLIMAYGKGQMPEFPASPDSVIDIIPVDLVVNATLAVCATDPEVGRPEYFHLNSGARNPLTYSRIYQIIRAYFQEHPFEINGKNPELPEWDFPGAAAVDRKLRWYRTGVDAARGALRFLPRSRTTRELARRVDKASAELEFLERYLTLYGEYLQSELHFVDDHTLALHRSLDPADAADWAFDSGAYDWRHYMGEVHAPSVTAPVRRGEHRRSRQEKVARGAAPLPKATDVLAAFDLDGTMLATNVVETYLWARLPELGPAGRLGEVAALARRVPDYLVAESRDRGTFLRSFYRRYAGADLAALDRLVDTELDGQILGRLSPDALRRVEEHRAAGHTTVLITGVIRPLTRPLRRYFDVIVAADLETDDDGICTGFLTGPPMVGESRGAWLRHYAQLHGIDLDRSYAYADSHADEPMLSAVGRPVAVCPDLGLLRVADAQGWPMVEWTRVRPVVEDAEARLGRERRPVSPVLARRGSTVWR</sequence>
<dbReference type="Gene3D" id="1.20.1440.100">
    <property type="entry name" value="SG protein - dephosphorylation function"/>
    <property type="match status" value="1"/>
</dbReference>
<dbReference type="InterPro" id="IPR036412">
    <property type="entry name" value="HAD-like_sf"/>
</dbReference>
<dbReference type="InterPro" id="IPR023214">
    <property type="entry name" value="HAD_sf"/>
</dbReference>
<gene>
    <name evidence="3" type="ORF">GGQ54_000158</name>
</gene>
<dbReference type="PANTHER" id="PTHR11011:SF45">
    <property type="entry name" value="FATTY ACYL-COA REDUCTASE CG8306-RELATED"/>
    <property type="match status" value="1"/>
</dbReference>
<comment type="caution">
    <text evidence="3">The sequence shown here is derived from an EMBL/GenBank/DDBJ whole genome shotgun (WGS) entry which is preliminary data.</text>
</comment>
<dbReference type="Gene3D" id="3.40.50.1000">
    <property type="entry name" value="HAD superfamily/HAD-like"/>
    <property type="match status" value="1"/>
</dbReference>
<dbReference type="InterPro" id="IPR036291">
    <property type="entry name" value="NAD(P)-bd_dom_sf"/>
</dbReference>
<keyword evidence="3" id="KW-0378">Hydrolase</keyword>
<dbReference type="GO" id="GO:0016787">
    <property type="term" value="F:hydrolase activity"/>
    <property type="evidence" value="ECO:0007669"/>
    <property type="project" value="UniProtKB-KW"/>
</dbReference>
<evidence type="ECO:0000259" key="2">
    <source>
        <dbReference type="Pfam" id="PF07993"/>
    </source>
</evidence>
<dbReference type="InterPro" id="IPR026055">
    <property type="entry name" value="FAR"/>
</dbReference>
<dbReference type="GO" id="GO:0080019">
    <property type="term" value="F:alcohol-forming very long-chain fatty acyl-CoA reductase activity"/>
    <property type="evidence" value="ECO:0007669"/>
    <property type="project" value="InterPro"/>
</dbReference>
<dbReference type="Pfam" id="PF12710">
    <property type="entry name" value="HAD"/>
    <property type="match status" value="1"/>
</dbReference>
<dbReference type="InterPro" id="IPR013120">
    <property type="entry name" value="FAR_NAD-bd"/>
</dbReference>
<dbReference type="NCBIfam" id="TIGR01488">
    <property type="entry name" value="HAD-SF-IB"/>
    <property type="match status" value="1"/>
</dbReference>
<keyword evidence="4" id="KW-1185">Reference proteome</keyword>
<name>A0A7Z0D6A1_9ACTN</name>
<dbReference type="GO" id="GO:0035336">
    <property type="term" value="P:long-chain fatty-acyl-CoA metabolic process"/>
    <property type="evidence" value="ECO:0007669"/>
    <property type="project" value="TreeGrafter"/>
</dbReference>
<dbReference type="PANTHER" id="PTHR11011">
    <property type="entry name" value="MALE STERILITY PROTEIN 2-RELATED"/>
    <property type="match status" value="1"/>
</dbReference>
<dbReference type="Gene3D" id="3.40.50.720">
    <property type="entry name" value="NAD(P)-binding Rossmann-like Domain"/>
    <property type="match status" value="1"/>
</dbReference>
<organism evidence="3 4">
    <name type="scientific">Naumannella cuiyingiana</name>
    <dbReference type="NCBI Taxonomy" id="1347891"/>
    <lineage>
        <taxon>Bacteria</taxon>
        <taxon>Bacillati</taxon>
        <taxon>Actinomycetota</taxon>
        <taxon>Actinomycetes</taxon>
        <taxon>Propionibacteriales</taxon>
        <taxon>Propionibacteriaceae</taxon>
        <taxon>Naumannella</taxon>
    </lineage>
</organism>
<dbReference type="Pfam" id="PF07993">
    <property type="entry name" value="NAD_binding_4"/>
    <property type="match status" value="1"/>
</dbReference>
<feature type="region of interest" description="Disordered" evidence="1">
    <location>
        <begin position="1"/>
        <end position="29"/>
    </location>
</feature>
<evidence type="ECO:0000313" key="3">
    <source>
        <dbReference type="EMBL" id="NYI69598.1"/>
    </source>
</evidence>
<dbReference type="RefSeq" id="WP_179443651.1">
    <property type="nucleotide sequence ID" value="NZ_JACBZS010000001.1"/>
</dbReference>
<dbReference type="GO" id="GO:0010345">
    <property type="term" value="P:suberin biosynthetic process"/>
    <property type="evidence" value="ECO:0007669"/>
    <property type="project" value="TreeGrafter"/>
</dbReference>
<feature type="domain" description="Thioester reductase (TE)" evidence="2">
    <location>
        <begin position="54"/>
        <end position="378"/>
    </location>
</feature>
<dbReference type="SUPFAM" id="SSF51735">
    <property type="entry name" value="NAD(P)-binding Rossmann-fold domains"/>
    <property type="match status" value="1"/>
</dbReference>
<protein>
    <submittedName>
        <fullName evidence="3">HAD superfamily hydrolase (TIGR01490 family)</fullName>
    </submittedName>
</protein>
<reference evidence="3 4" key="1">
    <citation type="submission" date="2020-07" db="EMBL/GenBank/DDBJ databases">
        <title>Sequencing the genomes of 1000 actinobacteria strains.</title>
        <authorList>
            <person name="Klenk H.-P."/>
        </authorList>
    </citation>
    <scope>NUCLEOTIDE SEQUENCE [LARGE SCALE GENOMIC DNA]</scope>
    <source>
        <strain evidence="3 4">DSM 103164</strain>
    </source>
</reference>